<evidence type="ECO:0000256" key="1">
    <source>
        <dbReference type="SAM" id="MobiDB-lite"/>
    </source>
</evidence>
<evidence type="ECO:0000313" key="2">
    <source>
        <dbReference type="EMBL" id="CAE8592640.1"/>
    </source>
</evidence>
<sequence>MWGANGLRRHASSYQLAPRPTPELSVAASERPWSKHGPLQHVIRILCLRSLAGFGFWSFGKVHLAQTRTTKAIAFRPATSSRARDGKICPCLIGCQQGSGTRAPLQPRPQPQPQPPPEAASGQEELLRCRRQPPGAADASRREPSRQQLGAAAAGSRRN</sequence>
<dbReference type="EMBL" id="CAJNNV010005787">
    <property type="protein sequence ID" value="CAE8592640.1"/>
    <property type="molecule type" value="Genomic_DNA"/>
</dbReference>
<reference evidence="2" key="1">
    <citation type="submission" date="2021-02" db="EMBL/GenBank/DDBJ databases">
        <authorList>
            <person name="Dougan E. K."/>
            <person name="Rhodes N."/>
            <person name="Thang M."/>
            <person name="Chan C."/>
        </authorList>
    </citation>
    <scope>NUCLEOTIDE SEQUENCE</scope>
</reference>
<organism evidence="2 3">
    <name type="scientific">Polarella glacialis</name>
    <name type="common">Dinoflagellate</name>
    <dbReference type="NCBI Taxonomy" id="89957"/>
    <lineage>
        <taxon>Eukaryota</taxon>
        <taxon>Sar</taxon>
        <taxon>Alveolata</taxon>
        <taxon>Dinophyceae</taxon>
        <taxon>Suessiales</taxon>
        <taxon>Suessiaceae</taxon>
        <taxon>Polarella</taxon>
    </lineage>
</organism>
<comment type="caution">
    <text evidence="2">The sequence shown here is derived from an EMBL/GenBank/DDBJ whole genome shotgun (WGS) entry which is preliminary data.</text>
</comment>
<dbReference type="AlphaFoldDB" id="A0A813E1H7"/>
<accession>A0A813E1H7</accession>
<keyword evidence="3" id="KW-1185">Reference proteome</keyword>
<gene>
    <name evidence="2" type="ORF">PGLA1383_LOCUS11285</name>
</gene>
<evidence type="ECO:0000313" key="3">
    <source>
        <dbReference type="Proteomes" id="UP000654075"/>
    </source>
</evidence>
<name>A0A813E1H7_POLGL</name>
<protein>
    <submittedName>
        <fullName evidence="2">Uncharacterized protein</fullName>
    </submittedName>
</protein>
<proteinExistence type="predicted"/>
<feature type="region of interest" description="Disordered" evidence="1">
    <location>
        <begin position="99"/>
        <end position="159"/>
    </location>
</feature>
<feature type="compositionally biased region" description="Pro residues" evidence="1">
    <location>
        <begin position="106"/>
        <end position="118"/>
    </location>
</feature>
<dbReference type="Proteomes" id="UP000654075">
    <property type="component" value="Unassembled WGS sequence"/>
</dbReference>